<dbReference type="GO" id="GO:0005737">
    <property type="term" value="C:cytoplasm"/>
    <property type="evidence" value="ECO:0007669"/>
    <property type="project" value="UniProtKB-SubCell"/>
</dbReference>
<evidence type="ECO:0000313" key="6">
    <source>
        <dbReference type="Proteomes" id="UP000437131"/>
    </source>
</evidence>
<dbReference type="Pfam" id="PF01507">
    <property type="entry name" value="PAPS_reduct"/>
    <property type="match status" value="1"/>
</dbReference>
<sequence length="255" mass="29666">MKPVYQLPNTHFELDLKNINEKLAQANASQIVSWAKAEFGSHLVLSTSFGIQSAVMLHLVTQVVPDIPVIWIDTGYLPKETYLFAEELTNKLNLNLKVYQSHLTPARMEAIYGKLWEKKDVESLNLYDRIRKVEPMQRALKELSAKAWLAGLRQNQTQFRKQLGYVNQQGEQYKILPILRWNSRDVYEYLKEYNLPYHPYFDQGYVTVGDWHSSRPLSVDDDHERDTRFHGLKQECGLHLPTSKEEAQSLDSSQL</sequence>
<evidence type="ECO:0000256" key="2">
    <source>
        <dbReference type="ARBA" id="ARBA00023002"/>
    </source>
</evidence>
<evidence type="ECO:0000313" key="5">
    <source>
        <dbReference type="EMBL" id="MTF37887.1"/>
    </source>
</evidence>
<dbReference type="NCBIfam" id="TIGR02057">
    <property type="entry name" value="PAPS_reductase"/>
    <property type="match status" value="1"/>
</dbReference>
<evidence type="ECO:0000259" key="4">
    <source>
        <dbReference type="Pfam" id="PF01507"/>
    </source>
</evidence>
<dbReference type="InterPro" id="IPR014729">
    <property type="entry name" value="Rossmann-like_a/b/a_fold"/>
</dbReference>
<dbReference type="InterPro" id="IPR011800">
    <property type="entry name" value="PAPS_reductase_CysH"/>
</dbReference>
<organism evidence="5 6">
    <name type="scientific">Cyanobacterium aponinum 0216</name>
    <dbReference type="NCBI Taxonomy" id="2676140"/>
    <lineage>
        <taxon>Bacteria</taxon>
        <taxon>Bacillati</taxon>
        <taxon>Cyanobacteriota</taxon>
        <taxon>Cyanophyceae</taxon>
        <taxon>Oscillatoriophycideae</taxon>
        <taxon>Chroococcales</taxon>
        <taxon>Geminocystaceae</taxon>
        <taxon>Cyanobacterium</taxon>
    </lineage>
</organism>
<feature type="domain" description="Phosphoadenosine phosphosulphate reductase" evidence="4">
    <location>
        <begin position="43"/>
        <end position="216"/>
    </location>
</feature>
<dbReference type="AlphaFoldDB" id="A0A844GN28"/>
<dbReference type="SUPFAM" id="SSF52402">
    <property type="entry name" value="Adenine nucleotide alpha hydrolases-like"/>
    <property type="match status" value="1"/>
</dbReference>
<dbReference type="CDD" id="cd23945">
    <property type="entry name" value="PAPS_reductase"/>
    <property type="match status" value="1"/>
</dbReference>
<dbReference type="EMBL" id="WMIA01000002">
    <property type="protein sequence ID" value="MTF37887.1"/>
    <property type="molecule type" value="Genomic_DNA"/>
</dbReference>
<feature type="active site" description="Nucleophile; cysteine thiosulfonate intermediate" evidence="3">
    <location>
        <position position="236"/>
    </location>
</feature>
<evidence type="ECO:0000256" key="1">
    <source>
        <dbReference type="ARBA" id="ARBA00009732"/>
    </source>
</evidence>
<comment type="pathway">
    <text evidence="3">Sulfur metabolism; hydrogen sulfide biosynthesis; sulfite from sulfate: step 3/3.</text>
</comment>
<dbReference type="GO" id="GO:0070814">
    <property type="term" value="P:hydrogen sulfide biosynthetic process"/>
    <property type="evidence" value="ECO:0007669"/>
    <property type="project" value="UniProtKB-UniRule"/>
</dbReference>
<comment type="caution">
    <text evidence="3">Lacks conserved residue(s) required for the propagation of feature annotation.</text>
</comment>
<dbReference type="PANTHER" id="PTHR46509">
    <property type="entry name" value="PHOSPHOADENOSINE PHOSPHOSULFATE REDUCTASE"/>
    <property type="match status" value="1"/>
</dbReference>
<keyword evidence="2 3" id="KW-0560">Oxidoreductase</keyword>
<comment type="similarity">
    <text evidence="1 3">Belongs to the PAPS reductase family. CysH subfamily.</text>
</comment>
<dbReference type="NCBIfam" id="NF002537">
    <property type="entry name" value="PRK02090.1"/>
    <property type="match status" value="1"/>
</dbReference>
<dbReference type="UniPathway" id="UPA00140">
    <property type="reaction ID" value="UER00206"/>
</dbReference>
<dbReference type="InterPro" id="IPR002500">
    <property type="entry name" value="PAPS_reduct_dom"/>
</dbReference>
<comment type="function">
    <text evidence="3">Catalyzes the formation of sulfite from phosphoadenosine 5'-phosphosulfate (PAPS) using thioredoxin as an electron donor.</text>
</comment>
<dbReference type="Gene3D" id="3.40.50.620">
    <property type="entry name" value="HUPs"/>
    <property type="match status" value="1"/>
</dbReference>
<dbReference type="NCBIfam" id="TIGR00434">
    <property type="entry name" value="cysH"/>
    <property type="match status" value="1"/>
</dbReference>
<dbReference type="EC" id="1.8.4.8" evidence="3"/>
<protein>
    <recommendedName>
        <fullName evidence="3">Phosphoadenosine 5'-phosphosulfate reductase</fullName>
        <shortName evidence="3">PAPS reductase</shortName>
        <ecNumber evidence="3">1.8.4.8</ecNumber>
    </recommendedName>
    <alternativeName>
        <fullName evidence="3">3'-phosphoadenylylsulfate reductase</fullName>
    </alternativeName>
    <alternativeName>
        <fullName evidence="3">PAPS reductase, thioredoxin dependent</fullName>
    </alternativeName>
    <alternativeName>
        <fullName evidence="3">PAPS sulfotransferase</fullName>
    </alternativeName>
    <alternativeName>
        <fullName evidence="3">PAdoPS reductase</fullName>
    </alternativeName>
</protein>
<dbReference type="PIRSF" id="PIRSF000857">
    <property type="entry name" value="PAPS_reductase"/>
    <property type="match status" value="1"/>
</dbReference>
<dbReference type="HAMAP" id="MF_00063">
    <property type="entry name" value="CysH"/>
    <property type="match status" value="1"/>
</dbReference>
<gene>
    <name evidence="3 5" type="primary">cysH</name>
    <name evidence="5" type="ORF">GGC33_02960</name>
</gene>
<dbReference type="InterPro" id="IPR004511">
    <property type="entry name" value="PAPS/APS_Rdtase"/>
</dbReference>
<dbReference type="Proteomes" id="UP000437131">
    <property type="component" value="Unassembled WGS sequence"/>
</dbReference>
<name>A0A844GN28_9CHRO</name>
<comment type="caution">
    <text evidence="5">The sequence shown here is derived from an EMBL/GenBank/DDBJ whole genome shotgun (WGS) entry which is preliminary data.</text>
</comment>
<comment type="catalytic activity">
    <reaction evidence="3">
        <text>[thioredoxin]-disulfide + sulfite + adenosine 3',5'-bisphosphate + 2 H(+) = [thioredoxin]-dithiol + 3'-phosphoadenylyl sulfate</text>
        <dbReference type="Rhea" id="RHEA:11724"/>
        <dbReference type="Rhea" id="RHEA-COMP:10698"/>
        <dbReference type="Rhea" id="RHEA-COMP:10700"/>
        <dbReference type="ChEBI" id="CHEBI:15378"/>
        <dbReference type="ChEBI" id="CHEBI:17359"/>
        <dbReference type="ChEBI" id="CHEBI:29950"/>
        <dbReference type="ChEBI" id="CHEBI:50058"/>
        <dbReference type="ChEBI" id="CHEBI:58339"/>
        <dbReference type="ChEBI" id="CHEBI:58343"/>
        <dbReference type="EC" id="1.8.4.8"/>
    </reaction>
</comment>
<dbReference type="PANTHER" id="PTHR46509:SF1">
    <property type="entry name" value="PHOSPHOADENOSINE PHOSPHOSULFATE REDUCTASE"/>
    <property type="match status" value="1"/>
</dbReference>
<evidence type="ECO:0000256" key="3">
    <source>
        <dbReference type="HAMAP-Rule" id="MF_00063"/>
    </source>
</evidence>
<accession>A0A844GN28</accession>
<reference evidence="5 6" key="1">
    <citation type="submission" date="2019-11" db="EMBL/GenBank/DDBJ databases">
        <title>Isolation of a new High Light Tolerant Cyanobacteria.</title>
        <authorList>
            <person name="Dobson Z."/>
            <person name="Vaughn N."/>
            <person name="Vaughn M."/>
            <person name="Fromme P."/>
            <person name="Mazor Y."/>
        </authorList>
    </citation>
    <scope>NUCLEOTIDE SEQUENCE [LARGE SCALE GENOMIC DNA]</scope>
    <source>
        <strain evidence="5 6">0216</strain>
    </source>
</reference>
<comment type="subcellular location">
    <subcellularLocation>
        <location evidence="3">Cytoplasm</location>
    </subcellularLocation>
</comment>
<keyword evidence="3" id="KW-0963">Cytoplasm</keyword>
<dbReference type="GO" id="GO:0004604">
    <property type="term" value="F:phosphoadenylyl-sulfate reductase (thioredoxin) activity"/>
    <property type="evidence" value="ECO:0007669"/>
    <property type="project" value="UniProtKB-UniRule"/>
</dbReference>
<dbReference type="GO" id="GO:0019379">
    <property type="term" value="P:sulfate assimilation, phosphoadenylyl sulfate reduction by phosphoadenylyl-sulfate reductase (thioredoxin)"/>
    <property type="evidence" value="ECO:0007669"/>
    <property type="project" value="UniProtKB-UniRule"/>
</dbReference>
<proteinExistence type="inferred from homology"/>